<sequence>MTLDAKRVMDLAIAVPALALSLPVQAATAVAVRHYLGRPVLFRQVRPGLHGEPFELIKFRTMKELDAEAGLVSDEDRLTPFGQFLRSTSLDEIPTLWNVVRGDMSIVGPRPTLDALSSPVHAGASPQTQRQAGNDRIGTSFWTQHPDVGTTP</sequence>
<dbReference type="Proteomes" id="UP000035763">
    <property type="component" value="Unassembled WGS sequence"/>
</dbReference>
<evidence type="ECO:0000256" key="2">
    <source>
        <dbReference type="SAM" id="MobiDB-lite"/>
    </source>
</evidence>
<dbReference type="STRING" id="1193182.BN11_230027"/>
<feature type="chain" id="PRO_5004877326" description="Bacterial sugar transferase domain-containing protein" evidence="3">
    <location>
        <begin position="27"/>
        <end position="152"/>
    </location>
</feature>
<dbReference type="InterPro" id="IPR003362">
    <property type="entry name" value="Bact_transf"/>
</dbReference>
<dbReference type="GO" id="GO:0016780">
    <property type="term" value="F:phosphotransferase activity, for other substituted phosphate groups"/>
    <property type="evidence" value="ECO:0007669"/>
    <property type="project" value="TreeGrafter"/>
</dbReference>
<feature type="signal peptide" evidence="3">
    <location>
        <begin position="1"/>
        <end position="26"/>
    </location>
</feature>
<feature type="region of interest" description="Disordered" evidence="2">
    <location>
        <begin position="117"/>
        <end position="152"/>
    </location>
</feature>
<dbReference type="PANTHER" id="PTHR30576:SF8">
    <property type="entry name" value="UNDECAPRENYL-PHOSPHATE GALACTOSE PHOSPHOTRANSFERASE"/>
    <property type="match status" value="1"/>
</dbReference>
<accession>W6JWE1</accession>
<feature type="domain" description="Bacterial sugar transferase" evidence="4">
    <location>
        <begin position="6"/>
        <end position="115"/>
    </location>
</feature>
<keyword evidence="6" id="KW-1185">Reference proteome</keyword>
<evidence type="ECO:0000313" key="5">
    <source>
        <dbReference type="EMBL" id="CCH73071.1"/>
    </source>
</evidence>
<protein>
    <recommendedName>
        <fullName evidence="4">Bacterial sugar transferase domain-containing protein</fullName>
    </recommendedName>
</protein>
<keyword evidence="3" id="KW-0732">Signal</keyword>
<gene>
    <name evidence="5" type="ORF">BN11_230027</name>
</gene>
<evidence type="ECO:0000313" key="6">
    <source>
        <dbReference type="Proteomes" id="UP000035763"/>
    </source>
</evidence>
<comment type="similarity">
    <text evidence="1">Belongs to the bacterial sugar transferase family.</text>
</comment>
<evidence type="ECO:0000256" key="1">
    <source>
        <dbReference type="ARBA" id="ARBA00006464"/>
    </source>
</evidence>
<organism evidence="5 6">
    <name type="scientific">Nostocoides australiense Ben110</name>
    <dbReference type="NCBI Taxonomy" id="1193182"/>
    <lineage>
        <taxon>Bacteria</taxon>
        <taxon>Bacillati</taxon>
        <taxon>Actinomycetota</taxon>
        <taxon>Actinomycetes</taxon>
        <taxon>Micrococcales</taxon>
        <taxon>Intrasporangiaceae</taxon>
        <taxon>Nostocoides</taxon>
    </lineage>
</organism>
<reference evidence="5 6" key="1">
    <citation type="journal article" date="2013" name="ISME J.">
        <title>A metabolic model for members of the genus Tetrasphaera involved in enhanced biological phosphorus removal.</title>
        <authorList>
            <person name="Kristiansen R."/>
            <person name="Nguyen H.T.T."/>
            <person name="Saunders A.M."/>
            <person name="Nielsen J.L."/>
            <person name="Wimmer R."/>
            <person name="Le V.Q."/>
            <person name="McIlroy S.J."/>
            <person name="Petrovski S."/>
            <person name="Seviour R.J."/>
            <person name="Calteau A."/>
            <person name="Nielsen K.L."/>
            <person name="Nielsen P.H."/>
        </authorList>
    </citation>
    <scope>NUCLEOTIDE SEQUENCE [LARGE SCALE GENOMIC DNA]</scope>
    <source>
        <strain evidence="5 6">Ben110</strain>
    </source>
</reference>
<dbReference type="Pfam" id="PF02397">
    <property type="entry name" value="Bac_transf"/>
    <property type="match status" value="1"/>
</dbReference>
<evidence type="ECO:0000256" key="3">
    <source>
        <dbReference type="SAM" id="SignalP"/>
    </source>
</evidence>
<dbReference type="PANTHER" id="PTHR30576">
    <property type="entry name" value="COLANIC BIOSYNTHESIS UDP-GLUCOSE LIPID CARRIER TRANSFERASE"/>
    <property type="match status" value="1"/>
</dbReference>
<comment type="caution">
    <text evidence="5">The sequence shown here is derived from an EMBL/GenBank/DDBJ whole genome shotgun (WGS) entry which is preliminary data.</text>
</comment>
<evidence type="ECO:0000259" key="4">
    <source>
        <dbReference type="Pfam" id="PF02397"/>
    </source>
</evidence>
<proteinExistence type="inferred from homology"/>
<dbReference type="EMBL" id="CAJA01000146">
    <property type="protein sequence ID" value="CCH73071.1"/>
    <property type="molecule type" value="Genomic_DNA"/>
</dbReference>
<name>W6JWE1_9MICO</name>
<dbReference type="AlphaFoldDB" id="W6JWE1"/>